<feature type="region of interest" description="Disordered" evidence="1">
    <location>
        <begin position="1"/>
        <end position="44"/>
    </location>
</feature>
<comment type="caution">
    <text evidence="2">The sequence shown here is derived from an EMBL/GenBank/DDBJ whole genome shotgun (WGS) entry which is preliminary data.</text>
</comment>
<evidence type="ECO:0000256" key="1">
    <source>
        <dbReference type="SAM" id="MobiDB-lite"/>
    </source>
</evidence>
<protein>
    <recommendedName>
        <fullName evidence="4">F-box domain-containing protein</fullName>
    </recommendedName>
</protein>
<proteinExistence type="predicted"/>
<feature type="compositionally biased region" description="Low complexity" evidence="1">
    <location>
        <begin position="350"/>
        <end position="397"/>
    </location>
</feature>
<dbReference type="EMBL" id="WTPW01000261">
    <property type="protein sequence ID" value="KAF0529175.1"/>
    <property type="molecule type" value="Genomic_DNA"/>
</dbReference>
<dbReference type="InterPro" id="IPR032675">
    <property type="entry name" value="LRR_dom_sf"/>
</dbReference>
<organism evidence="2 3">
    <name type="scientific">Gigaspora margarita</name>
    <dbReference type="NCBI Taxonomy" id="4874"/>
    <lineage>
        <taxon>Eukaryota</taxon>
        <taxon>Fungi</taxon>
        <taxon>Fungi incertae sedis</taxon>
        <taxon>Mucoromycota</taxon>
        <taxon>Glomeromycotina</taxon>
        <taxon>Glomeromycetes</taxon>
        <taxon>Diversisporales</taxon>
        <taxon>Gigasporaceae</taxon>
        <taxon>Gigaspora</taxon>
    </lineage>
</organism>
<evidence type="ECO:0000313" key="3">
    <source>
        <dbReference type="Proteomes" id="UP000439903"/>
    </source>
</evidence>
<feature type="compositionally biased region" description="Low complexity" evidence="1">
    <location>
        <begin position="7"/>
        <end position="43"/>
    </location>
</feature>
<feature type="region of interest" description="Disordered" evidence="1">
    <location>
        <begin position="344"/>
        <end position="401"/>
    </location>
</feature>
<gene>
    <name evidence="2" type="ORF">F8M41_012816</name>
</gene>
<dbReference type="AlphaFoldDB" id="A0A8H4ASW2"/>
<accession>A0A8H4ASW2</accession>
<name>A0A8H4ASW2_GIGMA</name>
<evidence type="ECO:0008006" key="4">
    <source>
        <dbReference type="Google" id="ProtNLM"/>
    </source>
</evidence>
<evidence type="ECO:0000313" key="2">
    <source>
        <dbReference type="EMBL" id="KAF0529175.1"/>
    </source>
</evidence>
<dbReference type="SUPFAM" id="SSF52047">
    <property type="entry name" value="RNI-like"/>
    <property type="match status" value="1"/>
</dbReference>
<dbReference type="Gene3D" id="3.80.10.10">
    <property type="entry name" value="Ribonuclease Inhibitor"/>
    <property type="match status" value="1"/>
</dbReference>
<keyword evidence="3" id="KW-1185">Reference proteome</keyword>
<sequence>MYDFQRNIQNKSSFNNKIKNNNFQDSIQTSQPTSQPLQTSTLLRTNETSSSCHDRCYFDQTDYKIQQSQQSSWLTNRRNIDSFSHSGDFELFGEQDKKMDIQMGEYMRPENTTLPSFDSFTTSDSTNFCGVDNPASLSGIYSFGINDSNGSIGTTDNMNHFSIMNDSDTNSLTNGLMVSLSSSVSSAPPASSVSSVLDPPSIQKSNNQIYLEPYQSQPHSIQQQLPSIHLPPINLPPINNSTNNSTIFGSSTSSLISFKCFLSNISNTYNTYSYSTNNNIFGSNSQSFNFNIMSSQNYPRRIISSIHRLPGTINVINVNTLSNSGIISIQTHLGVQPINIFHQQKRRRTSSQSMPSMQSSMKSMKSSSIHSSSSSTSSSSSFSSSFSSQQQQQQQQQRPKSNGLINRLSIEILQEILLNVTKPGDQFICLLVNRQWCRIVVPILWQAPNPGFKKSKFLVRTYLLCLSQDMKRFLKANNIPVPPAPRRCLPAFDYPYFLRKVTDKFISGLTEAWLFKKWSVEKGKATLHLNRIFHELFFSRAQRINSLAFDDDAVWPFNSDQPLSCLKYLTFLKISVSNHSDHSPVPFLNSLLISSCSRIKMIEIDIDSKFHDYNDSIVQLIKSQRELEKISLNRCHQILKPLIQTLKSNSNSSLKSLRFNRVNFESFKEIFSDDFINSLKSIELINSLRLDNKYFKNFICKTHNLSQFEFCDYNSIDPFVLDIIVNLLTLNNNLKCLVLRFSGEYSELVGSIIKHCPKLEYLELPQIRKCDVLSILSSCLHLKYFNFIIDFSLDRSFFLQISRLLPKDLRNLIITEREKRPAFDILTYKLFFELMTSKNLKTLYTSGTLLDNLYSRDYQKVFIEHNIKWSYEEIPRLY</sequence>
<reference evidence="2 3" key="1">
    <citation type="journal article" date="2019" name="Environ. Microbiol.">
        <title>At the nexus of three kingdoms: the genome of the mycorrhizal fungus Gigaspora margarita provides insights into plant, endobacterial and fungal interactions.</title>
        <authorList>
            <person name="Venice F."/>
            <person name="Ghignone S."/>
            <person name="Salvioli di Fossalunga A."/>
            <person name="Amselem J."/>
            <person name="Novero M."/>
            <person name="Xianan X."/>
            <person name="Sedzielewska Toro K."/>
            <person name="Morin E."/>
            <person name="Lipzen A."/>
            <person name="Grigoriev I.V."/>
            <person name="Henrissat B."/>
            <person name="Martin F.M."/>
            <person name="Bonfante P."/>
        </authorList>
    </citation>
    <scope>NUCLEOTIDE SEQUENCE [LARGE SCALE GENOMIC DNA]</scope>
    <source>
        <strain evidence="2 3">BEG34</strain>
    </source>
</reference>
<dbReference type="OrthoDB" id="2408620at2759"/>
<dbReference type="Proteomes" id="UP000439903">
    <property type="component" value="Unassembled WGS sequence"/>
</dbReference>